<dbReference type="AlphaFoldDB" id="A0A7C5XPM5"/>
<feature type="domain" description="NADH:ubiquinone oxidoreductase-like 20kDa subunit" evidence="2">
    <location>
        <begin position="14"/>
        <end position="150"/>
    </location>
</feature>
<dbReference type="InterPro" id="IPR037024">
    <property type="entry name" value="NiFe_Hase_small_N_sf"/>
</dbReference>
<dbReference type="PANTHER" id="PTHR42845">
    <property type="entry name" value="COENZYME F420-REDUCING HYDROGENASE, GAMMA SUBUNIT"/>
    <property type="match status" value="1"/>
</dbReference>
<comment type="caution">
    <text evidence="3">The sequence shown here is derived from an EMBL/GenBank/DDBJ whole genome shotgun (WGS) entry which is preliminary data.</text>
</comment>
<evidence type="ECO:0000259" key="2">
    <source>
        <dbReference type="Pfam" id="PF01058"/>
    </source>
</evidence>
<evidence type="ECO:0000256" key="1">
    <source>
        <dbReference type="ARBA" id="ARBA00023002"/>
    </source>
</evidence>
<dbReference type="InterPro" id="IPR006137">
    <property type="entry name" value="NADH_UbQ_OxRdtase-like_20kDa"/>
</dbReference>
<dbReference type="GO" id="GO:0016491">
    <property type="term" value="F:oxidoreductase activity"/>
    <property type="evidence" value="ECO:0007669"/>
    <property type="project" value="UniProtKB-KW"/>
</dbReference>
<dbReference type="GO" id="GO:0051536">
    <property type="term" value="F:iron-sulfur cluster binding"/>
    <property type="evidence" value="ECO:0007669"/>
    <property type="project" value="InterPro"/>
</dbReference>
<accession>A0A7C5XPM5</accession>
<protein>
    <submittedName>
        <fullName evidence="3">Oxidoreductase</fullName>
    </submittedName>
</protein>
<sequence>MKKLKIAVYKFSSCDGCQLQFLNMEEEILHLVDLVDFALFYEARRYVEPGPYDVTFIEGAISTPHEIEIIKKIRDESKIVVAIGACATAGGIQALRNWVDVEEFKRYVYPNPEWIEVLKYAEPLSKYIRVDYEIRGCPVDKDQLLLFVLQLIRGKIPTLPIDSLCIECKRKGNVCVIVAKGIPCLGPVTMGGCGAICPSYGRGCYGCYGPMVDPKPLVLNNLFKKIGIKPKEIQLLFKQFTNWAKEFKEVVEEYE</sequence>
<dbReference type="SUPFAM" id="SSF56770">
    <property type="entry name" value="HydA/Nqo6-like"/>
    <property type="match status" value="1"/>
</dbReference>
<keyword evidence="1" id="KW-0560">Oxidoreductase</keyword>
<dbReference type="EMBL" id="DRZI01000123">
    <property type="protein sequence ID" value="HHP81585.1"/>
    <property type="molecule type" value="Genomic_DNA"/>
</dbReference>
<name>A0A7C5XPM5_9CREN</name>
<dbReference type="InterPro" id="IPR051349">
    <property type="entry name" value="Hydrogenase_assoc-protein"/>
</dbReference>
<evidence type="ECO:0000313" key="3">
    <source>
        <dbReference type="EMBL" id="HHP81585.1"/>
    </source>
</evidence>
<dbReference type="Pfam" id="PF01058">
    <property type="entry name" value="Oxidored_q6"/>
    <property type="match status" value="1"/>
</dbReference>
<dbReference type="Gene3D" id="3.40.50.700">
    <property type="entry name" value="NADH:ubiquinone oxidoreductase-like, 20kDa subunit"/>
    <property type="match status" value="1"/>
</dbReference>
<organism evidence="3">
    <name type="scientific">Ignisphaera aggregans</name>
    <dbReference type="NCBI Taxonomy" id="334771"/>
    <lineage>
        <taxon>Archaea</taxon>
        <taxon>Thermoproteota</taxon>
        <taxon>Thermoprotei</taxon>
        <taxon>Desulfurococcales</taxon>
        <taxon>Desulfurococcaceae</taxon>
        <taxon>Ignisphaera</taxon>
    </lineage>
</organism>
<proteinExistence type="predicted"/>
<reference evidence="3" key="1">
    <citation type="journal article" date="2020" name="mSystems">
        <title>Genome- and Community-Level Interaction Insights into Carbon Utilization and Element Cycling Functions of Hydrothermarchaeota in Hydrothermal Sediment.</title>
        <authorList>
            <person name="Zhou Z."/>
            <person name="Liu Y."/>
            <person name="Xu W."/>
            <person name="Pan J."/>
            <person name="Luo Z.H."/>
            <person name="Li M."/>
        </authorList>
    </citation>
    <scope>NUCLEOTIDE SEQUENCE [LARGE SCALE GENOMIC DNA]</scope>
    <source>
        <strain evidence="3">SpSt-1121</strain>
    </source>
</reference>
<dbReference type="PANTHER" id="PTHR42845:SF3">
    <property type="entry name" value="CYTOSOLIC NIFE-HYDROGENASE, DELTA SUBUNIT"/>
    <property type="match status" value="1"/>
</dbReference>
<gene>
    <name evidence="3" type="ORF">ENM84_02860</name>
</gene>